<proteinExistence type="predicted"/>
<dbReference type="GO" id="GO:0003700">
    <property type="term" value="F:DNA-binding transcription factor activity"/>
    <property type="evidence" value="ECO:0007669"/>
    <property type="project" value="TreeGrafter"/>
</dbReference>
<gene>
    <name evidence="7" type="ORF">C2L64_49125</name>
</gene>
<keyword evidence="1" id="KW-0805">Transcription regulation</keyword>
<evidence type="ECO:0000259" key="5">
    <source>
        <dbReference type="PROSITE" id="PS51077"/>
    </source>
</evidence>
<evidence type="ECO:0000256" key="4">
    <source>
        <dbReference type="SAM" id="MobiDB-lite"/>
    </source>
</evidence>
<feature type="domain" description="HTH iclR-type" evidence="5">
    <location>
        <begin position="26"/>
        <end position="88"/>
    </location>
</feature>
<dbReference type="EMBL" id="CP026109">
    <property type="protein sequence ID" value="AUT76243.1"/>
    <property type="molecule type" value="Genomic_DNA"/>
</dbReference>
<evidence type="ECO:0000256" key="2">
    <source>
        <dbReference type="ARBA" id="ARBA00023125"/>
    </source>
</evidence>
<reference evidence="7 8" key="1">
    <citation type="submission" date="2018-01" db="EMBL/GenBank/DDBJ databases">
        <title>Species boundaries and ecological features among Paraburkholderia terrae DSMZ17804T, P. hospita DSMZ17164T and P. caribensis DSMZ13236T.</title>
        <authorList>
            <person name="Pratama A.A."/>
        </authorList>
    </citation>
    <scope>NUCLEOTIDE SEQUENCE [LARGE SCALE GENOMIC DNA]</scope>
    <source>
        <strain evidence="7 8">DSM 17164</strain>
    </source>
</reference>
<dbReference type="PROSITE" id="PS51078">
    <property type="entry name" value="ICLR_ED"/>
    <property type="match status" value="1"/>
</dbReference>
<dbReference type="Proteomes" id="UP000236649">
    <property type="component" value="Chromosome 5"/>
</dbReference>
<dbReference type="InterPro" id="IPR014757">
    <property type="entry name" value="Tscrpt_reg_IclR_C"/>
</dbReference>
<feature type="region of interest" description="Disordered" evidence="4">
    <location>
        <begin position="1"/>
        <end position="25"/>
    </location>
</feature>
<organism evidence="7 8">
    <name type="scientific">Paraburkholderia hospita</name>
    <dbReference type="NCBI Taxonomy" id="169430"/>
    <lineage>
        <taxon>Bacteria</taxon>
        <taxon>Pseudomonadati</taxon>
        <taxon>Pseudomonadota</taxon>
        <taxon>Betaproteobacteria</taxon>
        <taxon>Burkholderiales</taxon>
        <taxon>Burkholderiaceae</taxon>
        <taxon>Paraburkholderia</taxon>
    </lineage>
</organism>
<dbReference type="GO" id="GO:0045892">
    <property type="term" value="P:negative regulation of DNA-templated transcription"/>
    <property type="evidence" value="ECO:0007669"/>
    <property type="project" value="TreeGrafter"/>
</dbReference>
<dbReference type="SMART" id="SM00346">
    <property type="entry name" value="HTH_ICLR"/>
    <property type="match status" value="1"/>
</dbReference>
<dbReference type="PANTHER" id="PTHR30136:SF8">
    <property type="entry name" value="TRANSCRIPTIONAL REGULATORY PROTEIN"/>
    <property type="match status" value="1"/>
</dbReference>
<dbReference type="InterPro" id="IPR036388">
    <property type="entry name" value="WH-like_DNA-bd_sf"/>
</dbReference>
<dbReference type="Pfam" id="PF01614">
    <property type="entry name" value="IclR_C"/>
    <property type="match status" value="1"/>
</dbReference>
<evidence type="ECO:0000313" key="8">
    <source>
        <dbReference type="Proteomes" id="UP000236649"/>
    </source>
</evidence>
<name>A0AAN1JLF6_9BURK</name>
<dbReference type="Pfam" id="PF09339">
    <property type="entry name" value="HTH_IclR"/>
    <property type="match status" value="1"/>
</dbReference>
<dbReference type="AlphaFoldDB" id="A0AAN1JLF6"/>
<sequence length="278" mass="29560">MVTKQPAKEQHSEGSDTNARKEQRGIQSMEVGGRFLEYLADAGQPVTLAELSAQSGIPANQVFTYMVSLLRTGLVKRDPVTSRFEPGPLSLRLGLHALRMVPAVRHAMRPSSELATRVGQSVLLAAWGDRGPTVLQSIEPAASLHAGIHVGTVMSLVHSTTGRVFAAHKQTANLKDLVKADIGAQTPEGDRLTIEQFENVLADIRKRGLARGEGMPIPGINSISAPVFDGSGDIVLVLTLFGVAGTFDVAWKGELATSLLATTRLLTEQNASGIAPTE</sequence>
<dbReference type="Gene3D" id="3.30.450.40">
    <property type="match status" value="1"/>
</dbReference>
<dbReference type="RefSeq" id="WP_090836473.1">
    <property type="nucleotide sequence ID" value="NZ_CADFGJ010000029.1"/>
</dbReference>
<keyword evidence="3" id="KW-0804">Transcription</keyword>
<dbReference type="Gene3D" id="1.10.10.10">
    <property type="entry name" value="Winged helix-like DNA-binding domain superfamily/Winged helix DNA-binding domain"/>
    <property type="match status" value="1"/>
</dbReference>
<dbReference type="InterPro" id="IPR005471">
    <property type="entry name" value="Tscrpt_reg_IclR_N"/>
</dbReference>
<accession>A0AAN1JLF6</accession>
<protein>
    <submittedName>
        <fullName evidence="7">IclR family transcriptional regulator</fullName>
    </submittedName>
</protein>
<dbReference type="GO" id="GO:0003677">
    <property type="term" value="F:DNA binding"/>
    <property type="evidence" value="ECO:0007669"/>
    <property type="project" value="UniProtKB-KW"/>
</dbReference>
<evidence type="ECO:0000256" key="3">
    <source>
        <dbReference type="ARBA" id="ARBA00023163"/>
    </source>
</evidence>
<dbReference type="InterPro" id="IPR036390">
    <property type="entry name" value="WH_DNA-bd_sf"/>
</dbReference>
<feature type="compositionally biased region" description="Basic and acidic residues" evidence="4">
    <location>
        <begin position="1"/>
        <end position="24"/>
    </location>
</feature>
<dbReference type="KEGG" id="phs:C2L64_49125"/>
<dbReference type="GeneID" id="55536211"/>
<dbReference type="PANTHER" id="PTHR30136">
    <property type="entry name" value="HELIX-TURN-HELIX TRANSCRIPTIONAL REGULATOR, ICLR FAMILY"/>
    <property type="match status" value="1"/>
</dbReference>
<evidence type="ECO:0000256" key="1">
    <source>
        <dbReference type="ARBA" id="ARBA00023015"/>
    </source>
</evidence>
<dbReference type="PROSITE" id="PS51077">
    <property type="entry name" value="HTH_ICLR"/>
    <property type="match status" value="1"/>
</dbReference>
<evidence type="ECO:0000313" key="7">
    <source>
        <dbReference type="EMBL" id="AUT76243.1"/>
    </source>
</evidence>
<keyword evidence="2" id="KW-0238">DNA-binding</keyword>
<dbReference type="InterPro" id="IPR050707">
    <property type="entry name" value="HTH_MetabolicPath_Reg"/>
</dbReference>
<dbReference type="InterPro" id="IPR029016">
    <property type="entry name" value="GAF-like_dom_sf"/>
</dbReference>
<dbReference type="SUPFAM" id="SSF55781">
    <property type="entry name" value="GAF domain-like"/>
    <property type="match status" value="1"/>
</dbReference>
<feature type="domain" description="IclR-ED" evidence="6">
    <location>
        <begin position="89"/>
        <end position="272"/>
    </location>
</feature>
<evidence type="ECO:0000259" key="6">
    <source>
        <dbReference type="PROSITE" id="PS51078"/>
    </source>
</evidence>
<dbReference type="SUPFAM" id="SSF46785">
    <property type="entry name" value="Winged helix' DNA-binding domain"/>
    <property type="match status" value="1"/>
</dbReference>